<dbReference type="AlphaFoldDB" id="A0A7W8CWC1"/>
<organism evidence="2 3">
    <name type="scientific">Catenisphaera adipataccumulans</name>
    <dbReference type="NCBI Taxonomy" id="700500"/>
    <lineage>
        <taxon>Bacteria</taxon>
        <taxon>Bacillati</taxon>
        <taxon>Bacillota</taxon>
        <taxon>Erysipelotrichia</taxon>
        <taxon>Erysipelotrichales</taxon>
        <taxon>Erysipelotrichaceae</taxon>
        <taxon>Catenisphaera</taxon>
    </lineage>
</organism>
<keyword evidence="3" id="KW-1185">Reference proteome</keyword>
<dbReference type="EMBL" id="JACHHK010000002">
    <property type="protein sequence ID" value="MBB5182790.1"/>
    <property type="molecule type" value="Genomic_DNA"/>
</dbReference>
<feature type="chain" id="PRO_5039370172" evidence="1">
    <location>
        <begin position="25"/>
        <end position="232"/>
    </location>
</feature>
<dbReference type="NCBIfam" id="NF038353">
    <property type="entry name" value="FxLYD_dom"/>
    <property type="match status" value="1"/>
</dbReference>
<proteinExistence type="predicted"/>
<sequence>MKSIKKLFGLFVCLTMLLSVSVMPTEAKSVPKSKGLIIDDIVWQYNSETNYLYYGFSVKNPNKTKTVDRISMNVTARSEDDKIVASETDHLTRIGPKNDKVYYSGQAKCSAEPTSVNVKTSSRDFYTATNKKKTDALYPVTSVSESIDTSTAEYLGYNDVTVTGEITNKSGQKIEGATVVAVFKQDGTVVDMDETYVDAIGKGDTVSFSLDCYRKIADHNSVECHMMTYYTK</sequence>
<comment type="caution">
    <text evidence="2">The sequence shown here is derived from an EMBL/GenBank/DDBJ whole genome shotgun (WGS) entry which is preliminary data.</text>
</comment>
<feature type="signal peptide" evidence="1">
    <location>
        <begin position="1"/>
        <end position="24"/>
    </location>
</feature>
<reference evidence="2 3" key="1">
    <citation type="submission" date="2020-08" db="EMBL/GenBank/DDBJ databases">
        <title>Genomic Encyclopedia of Type Strains, Phase IV (KMG-IV): sequencing the most valuable type-strain genomes for metagenomic binning, comparative biology and taxonomic classification.</title>
        <authorList>
            <person name="Goeker M."/>
        </authorList>
    </citation>
    <scope>NUCLEOTIDE SEQUENCE [LARGE SCALE GENOMIC DNA]</scope>
    <source>
        <strain evidence="2 3">DSM 25799</strain>
    </source>
</reference>
<protein>
    <submittedName>
        <fullName evidence="2">Uncharacterized protein</fullName>
    </submittedName>
</protein>
<keyword evidence="1" id="KW-0732">Signal</keyword>
<accession>A0A7W8CWC1</accession>
<gene>
    <name evidence="2" type="ORF">HNQ47_000809</name>
</gene>
<dbReference type="RefSeq" id="WP_183327732.1">
    <property type="nucleotide sequence ID" value="NZ_JACHHK010000002.1"/>
</dbReference>
<dbReference type="InterPro" id="IPR047676">
    <property type="entry name" value="FxLYD_dom"/>
</dbReference>
<evidence type="ECO:0000313" key="2">
    <source>
        <dbReference type="EMBL" id="MBB5182790.1"/>
    </source>
</evidence>
<evidence type="ECO:0000313" key="3">
    <source>
        <dbReference type="Proteomes" id="UP000539953"/>
    </source>
</evidence>
<evidence type="ECO:0000256" key="1">
    <source>
        <dbReference type="SAM" id="SignalP"/>
    </source>
</evidence>
<name>A0A7W8CWC1_9FIRM</name>
<dbReference type="Proteomes" id="UP000539953">
    <property type="component" value="Unassembled WGS sequence"/>
</dbReference>